<dbReference type="EMBL" id="NMUJ01000014">
    <property type="protein sequence ID" value="OYV03241.1"/>
    <property type="molecule type" value="Genomic_DNA"/>
</dbReference>
<dbReference type="InterPro" id="IPR033749">
    <property type="entry name" value="Polyprenyl_synt_CS"/>
</dbReference>
<accession>A0A257LWV7</accession>
<protein>
    <recommendedName>
        <fullName evidence="9">Polyprenyl synthetase</fullName>
    </recommendedName>
</protein>
<keyword evidence="5" id="KW-0460">Magnesium</keyword>
<evidence type="ECO:0000313" key="8">
    <source>
        <dbReference type="Proteomes" id="UP000216312"/>
    </source>
</evidence>
<dbReference type="Pfam" id="PF00348">
    <property type="entry name" value="polyprenyl_synt"/>
    <property type="match status" value="1"/>
</dbReference>
<dbReference type="PANTHER" id="PTHR12001">
    <property type="entry name" value="GERANYLGERANYL PYROPHOSPHATE SYNTHASE"/>
    <property type="match status" value="1"/>
</dbReference>
<dbReference type="GO" id="GO:0008299">
    <property type="term" value="P:isoprenoid biosynthetic process"/>
    <property type="evidence" value="ECO:0007669"/>
    <property type="project" value="InterPro"/>
</dbReference>
<dbReference type="SFLD" id="SFLDS00005">
    <property type="entry name" value="Isoprenoid_Synthase_Type_I"/>
    <property type="match status" value="1"/>
</dbReference>
<dbReference type="AlphaFoldDB" id="A0A257LWV7"/>
<dbReference type="InterPro" id="IPR000092">
    <property type="entry name" value="Polyprenyl_synt"/>
</dbReference>
<evidence type="ECO:0000256" key="6">
    <source>
        <dbReference type="RuleBase" id="RU004466"/>
    </source>
</evidence>
<comment type="similarity">
    <text evidence="2 6">Belongs to the FPP/GGPP synthase family.</text>
</comment>
<dbReference type="SUPFAM" id="SSF48576">
    <property type="entry name" value="Terpenoid synthases"/>
    <property type="match status" value="1"/>
</dbReference>
<keyword evidence="3 6" id="KW-0808">Transferase</keyword>
<keyword evidence="4" id="KW-0479">Metal-binding</keyword>
<dbReference type="PANTHER" id="PTHR12001:SF85">
    <property type="entry name" value="SHORT CHAIN ISOPRENYL DIPHOSPHATE SYNTHASE"/>
    <property type="match status" value="1"/>
</dbReference>
<dbReference type="Proteomes" id="UP000216312">
    <property type="component" value="Unassembled WGS sequence"/>
</dbReference>
<gene>
    <name evidence="7" type="ORF">CGW93_01830</name>
</gene>
<evidence type="ECO:0008006" key="9">
    <source>
        <dbReference type="Google" id="ProtNLM"/>
    </source>
</evidence>
<dbReference type="GO" id="GO:0046872">
    <property type="term" value="F:metal ion binding"/>
    <property type="evidence" value="ECO:0007669"/>
    <property type="project" value="UniProtKB-KW"/>
</dbReference>
<dbReference type="SFLD" id="SFLDG01017">
    <property type="entry name" value="Polyprenyl_Transferase_Like"/>
    <property type="match status" value="1"/>
</dbReference>
<evidence type="ECO:0000256" key="3">
    <source>
        <dbReference type="ARBA" id="ARBA00022679"/>
    </source>
</evidence>
<dbReference type="Gene3D" id="1.10.600.10">
    <property type="entry name" value="Farnesyl Diphosphate Synthase"/>
    <property type="match status" value="1"/>
</dbReference>
<evidence type="ECO:0000313" key="7">
    <source>
        <dbReference type="EMBL" id="OYV03241.1"/>
    </source>
</evidence>
<evidence type="ECO:0000256" key="2">
    <source>
        <dbReference type="ARBA" id="ARBA00006706"/>
    </source>
</evidence>
<evidence type="ECO:0000256" key="5">
    <source>
        <dbReference type="ARBA" id="ARBA00022842"/>
    </source>
</evidence>
<dbReference type="CDD" id="cd00685">
    <property type="entry name" value="Trans_IPPS_HT"/>
    <property type="match status" value="1"/>
</dbReference>
<sequence length="342" mass="38999">MTFQSLLIKRRHLIENKLREYLNKHWIGEDPTLKQSLKDFVLRGGKRLRPFLLIEAYRGVTGHEHDDIVTASLMVEFIEGSLLIHDDIIDRDTVRRGGPTLHKVMESLLGDAHVGVSSAIVGGDLLLIQSIRPLLDTGFSEYTKLHALECWLSALSQCYFGQIYDITLMQKEKLDESHYFHMVDLKTVSYTTFAPIMIGAILAGADEHIKSCYKEYAIYLGRAYQVRDDLLGIWGNPNETGKSADSDIKEGKRTLLYIYAINHLSTEDREWFQHHWGNPNLTAADVDRVKQLLEDVGARKYTEGWLTKLTSHALSVIDNMPIIEGSKAVFRELTEFIATRSY</sequence>
<evidence type="ECO:0000256" key="4">
    <source>
        <dbReference type="ARBA" id="ARBA00022723"/>
    </source>
</evidence>
<organism evidence="7 8">
    <name type="scientific">candidate division WOR-3 bacterium 4484_18</name>
    <dbReference type="NCBI Taxonomy" id="2020626"/>
    <lineage>
        <taxon>Bacteria</taxon>
        <taxon>Bacteria division WOR-3</taxon>
    </lineage>
</organism>
<reference evidence="8" key="1">
    <citation type="submission" date="2017-07" db="EMBL/GenBank/DDBJ databases">
        <title>Novel pathways for hydrocarbon cycling and metabolic interdependencies in hydrothermal sediment communities.</title>
        <authorList>
            <person name="Dombrowski N."/>
            <person name="Seitz K."/>
            <person name="Teske A."/>
            <person name="Baker B."/>
        </authorList>
    </citation>
    <scope>NUCLEOTIDE SEQUENCE [LARGE SCALE GENOMIC DNA]</scope>
</reference>
<evidence type="ECO:0000256" key="1">
    <source>
        <dbReference type="ARBA" id="ARBA00001946"/>
    </source>
</evidence>
<dbReference type="PROSITE" id="PS00444">
    <property type="entry name" value="POLYPRENYL_SYNTHASE_2"/>
    <property type="match status" value="1"/>
</dbReference>
<dbReference type="InterPro" id="IPR008949">
    <property type="entry name" value="Isoprenoid_synthase_dom_sf"/>
</dbReference>
<dbReference type="GO" id="GO:0004659">
    <property type="term" value="F:prenyltransferase activity"/>
    <property type="evidence" value="ECO:0007669"/>
    <property type="project" value="InterPro"/>
</dbReference>
<proteinExistence type="inferred from homology"/>
<dbReference type="PROSITE" id="PS00723">
    <property type="entry name" value="POLYPRENYL_SYNTHASE_1"/>
    <property type="match status" value="1"/>
</dbReference>
<comment type="cofactor">
    <cofactor evidence="1">
        <name>Mg(2+)</name>
        <dbReference type="ChEBI" id="CHEBI:18420"/>
    </cofactor>
</comment>
<comment type="caution">
    <text evidence="7">The sequence shown here is derived from an EMBL/GenBank/DDBJ whole genome shotgun (WGS) entry which is preliminary data.</text>
</comment>
<name>A0A257LWV7_UNCW3</name>